<keyword evidence="4" id="KW-0997">Cell inner membrane</keyword>
<dbReference type="Pfam" id="PF02653">
    <property type="entry name" value="BPD_transp_2"/>
    <property type="match status" value="1"/>
</dbReference>
<keyword evidence="5" id="KW-0762">Sugar transport</keyword>
<dbReference type="GO" id="GO:0005886">
    <property type="term" value="C:plasma membrane"/>
    <property type="evidence" value="ECO:0007669"/>
    <property type="project" value="UniProtKB-SubCell"/>
</dbReference>
<protein>
    <recommendedName>
        <fullName evidence="10">Xylose transport system permease protein XylH</fullName>
    </recommendedName>
</protein>
<comment type="subcellular location">
    <subcellularLocation>
        <location evidence="1">Cell membrane</location>
        <topology evidence="1">Multi-pass membrane protein</topology>
    </subcellularLocation>
</comment>
<feature type="transmembrane region" description="Helical" evidence="11">
    <location>
        <begin position="54"/>
        <end position="77"/>
    </location>
</feature>
<dbReference type="AlphaFoldDB" id="E0XXJ6"/>
<evidence type="ECO:0000256" key="11">
    <source>
        <dbReference type="SAM" id="Phobius"/>
    </source>
</evidence>
<feature type="transmembrane region" description="Helical" evidence="11">
    <location>
        <begin position="324"/>
        <end position="344"/>
    </location>
</feature>
<dbReference type="GO" id="GO:0022857">
    <property type="term" value="F:transmembrane transporter activity"/>
    <property type="evidence" value="ECO:0007669"/>
    <property type="project" value="InterPro"/>
</dbReference>
<organism evidence="12">
    <name type="scientific">uncultured alpha proteobacterium HF0070_34E11</name>
    <dbReference type="NCBI Taxonomy" id="710807"/>
    <lineage>
        <taxon>Bacteria</taxon>
        <taxon>Pseudomonadati</taxon>
        <taxon>Pseudomonadota</taxon>
        <taxon>Alphaproteobacteria</taxon>
        <taxon>environmental samples</taxon>
    </lineage>
</organism>
<evidence type="ECO:0000256" key="2">
    <source>
        <dbReference type="ARBA" id="ARBA00022448"/>
    </source>
</evidence>
<keyword evidence="7 11" id="KW-1133">Transmembrane helix</keyword>
<dbReference type="CDD" id="cd06579">
    <property type="entry name" value="TM_PBP1_transp_AraH_like"/>
    <property type="match status" value="1"/>
</dbReference>
<keyword evidence="8 11" id="KW-0472">Membrane</keyword>
<proteinExistence type="predicted"/>
<evidence type="ECO:0000256" key="7">
    <source>
        <dbReference type="ARBA" id="ARBA00022989"/>
    </source>
</evidence>
<feature type="transmembrane region" description="Helical" evidence="11">
    <location>
        <begin position="246"/>
        <end position="267"/>
    </location>
</feature>
<evidence type="ECO:0000313" key="12">
    <source>
        <dbReference type="EMBL" id="ADI19137.1"/>
    </source>
</evidence>
<reference evidence="12" key="1">
    <citation type="journal article" date="2011" name="Environ. Microbiol.">
        <title>Time-series analyses of Monterey Bay coastal microbial picoplankton using a 'genome proxy' microarray.</title>
        <authorList>
            <person name="Rich V.I."/>
            <person name="Pham V.D."/>
            <person name="Eppley J."/>
            <person name="Shi Y."/>
            <person name="DeLong E.F."/>
        </authorList>
    </citation>
    <scope>NUCLEOTIDE SEQUENCE</scope>
</reference>
<dbReference type="EMBL" id="GU474911">
    <property type="protein sequence ID" value="ADI19137.1"/>
    <property type="molecule type" value="Genomic_DNA"/>
</dbReference>
<evidence type="ECO:0000256" key="9">
    <source>
        <dbReference type="ARBA" id="ARBA00035611"/>
    </source>
</evidence>
<accession>E0XXJ6</accession>
<keyword evidence="3" id="KW-1003">Cell membrane</keyword>
<feature type="transmembrane region" description="Helical" evidence="11">
    <location>
        <begin position="21"/>
        <end position="48"/>
    </location>
</feature>
<evidence type="ECO:0000256" key="10">
    <source>
        <dbReference type="ARBA" id="ARBA00035686"/>
    </source>
</evidence>
<keyword evidence="2" id="KW-0813">Transport</keyword>
<evidence type="ECO:0000256" key="6">
    <source>
        <dbReference type="ARBA" id="ARBA00022692"/>
    </source>
</evidence>
<feature type="transmembrane region" description="Helical" evidence="11">
    <location>
        <begin position="84"/>
        <end position="103"/>
    </location>
</feature>
<dbReference type="PANTHER" id="PTHR32196:SF32">
    <property type="entry name" value="XYLOSE TRANSPORT SYSTEM PERMEASE PROTEIN XYLH"/>
    <property type="match status" value="1"/>
</dbReference>
<evidence type="ECO:0000256" key="3">
    <source>
        <dbReference type="ARBA" id="ARBA00022475"/>
    </source>
</evidence>
<evidence type="ECO:0000256" key="8">
    <source>
        <dbReference type="ARBA" id="ARBA00023136"/>
    </source>
</evidence>
<evidence type="ECO:0000256" key="4">
    <source>
        <dbReference type="ARBA" id="ARBA00022519"/>
    </source>
</evidence>
<evidence type="ECO:0000256" key="5">
    <source>
        <dbReference type="ARBA" id="ARBA00022597"/>
    </source>
</evidence>
<dbReference type="PANTHER" id="PTHR32196">
    <property type="entry name" value="ABC TRANSPORTER PERMEASE PROTEIN YPHD-RELATED-RELATED"/>
    <property type="match status" value="1"/>
</dbReference>
<name>E0XXJ6_9PROT</name>
<evidence type="ECO:0000256" key="1">
    <source>
        <dbReference type="ARBA" id="ARBA00004651"/>
    </source>
</evidence>
<dbReference type="InterPro" id="IPR001851">
    <property type="entry name" value="ABC_transp_permease"/>
</dbReference>
<sequence>MEDERLRKVSSLQSFVSRPELGSVFGLAIIVLTFMSLTTVSGTFSAMWTNPIGIQAWVELAAFVGILAIGASLLMIAGEFDLSMGANIALAGHSFALLLTFGVPVLPAILITFIELAFLGFIMGTIVVRTGLPSFIVTLGFWFASRGFAVFLSQTLVNQSRLSVKPYLKPPAGGGEDPTLIDNIFAFDKAFGLPFDAEVYYFAILVIITAFMLHRTRFGNWIYASGGDAQAARAVGVPVNRVKISLFMISTCLACLLGVLTVMTSGASDPKAGDFRELHAIAAAVIGGCALMGGYGSVIGAVLGAFIFAIASRGINFVPFIDNNLFRVMLGMMVLGAALLNQFLRNRVLRG</sequence>
<keyword evidence="6 11" id="KW-0812">Transmembrane</keyword>
<feature type="transmembrane region" description="Helical" evidence="11">
    <location>
        <begin position="199"/>
        <end position="216"/>
    </location>
</feature>
<comment type="function">
    <text evidence="9">Part of the binding-protein-dependent transport system for D-xylose. Probably responsible for the translocation of the substrate across the membrane.</text>
</comment>
<feature type="transmembrane region" description="Helical" evidence="11">
    <location>
        <begin position="279"/>
        <end position="312"/>
    </location>
</feature>